<dbReference type="Proteomes" id="UP001499987">
    <property type="component" value="Unassembled WGS sequence"/>
</dbReference>
<feature type="compositionally biased region" description="Low complexity" evidence="1">
    <location>
        <begin position="427"/>
        <end position="443"/>
    </location>
</feature>
<dbReference type="EMBL" id="BAAALD010000010">
    <property type="protein sequence ID" value="GAA1075703.1"/>
    <property type="molecule type" value="Genomic_DNA"/>
</dbReference>
<feature type="transmembrane region" description="Helical" evidence="2">
    <location>
        <begin position="28"/>
        <end position="50"/>
    </location>
</feature>
<keyword evidence="5" id="KW-1185">Reference proteome</keyword>
<feature type="transmembrane region" description="Helical" evidence="2">
    <location>
        <begin position="234"/>
        <end position="252"/>
    </location>
</feature>
<keyword evidence="2" id="KW-1133">Transmembrane helix</keyword>
<proteinExistence type="predicted"/>
<keyword evidence="4" id="KW-0012">Acyltransferase</keyword>
<keyword evidence="4" id="KW-0808">Transferase</keyword>
<feature type="transmembrane region" description="Helical" evidence="2">
    <location>
        <begin position="206"/>
        <end position="227"/>
    </location>
</feature>
<reference evidence="4 5" key="1">
    <citation type="journal article" date="2019" name="Int. J. Syst. Evol. Microbiol.">
        <title>The Global Catalogue of Microorganisms (GCM) 10K type strain sequencing project: providing services to taxonomists for standard genome sequencing and annotation.</title>
        <authorList>
            <consortium name="The Broad Institute Genomics Platform"/>
            <consortium name="The Broad Institute Genome Sequencing Center for Infectious Disease"/>
            <person name="Wu L."/>
            <person name="Ma J."/>
        </authorList>
    </citation>
    <scope>NUCLEOTIDE SEQUENCE [LARGE SCALE GENOMIC DNA]</scope>
    <source>
        <strain evidence="4 5">JCM 13002</strain>
    </source>
</reference>
<dbReference type="GO" id="GO:0016746">
    <property type="term" value="F:acyltransferase activity"/>
    <property type="evidence" value="ECO:0007669"/>
    <property type="project" value="UniProtKB-KW"/>
</dbReference>
<feature type="compositionally biased region" description="Low complexity" evidence="1">
    <location>
        <begin position="407"/>
        <end position="416"/>
    </location>
</feature>
<name>A0ABN1TCS3_9ACTN</name>
<evidence type="ECO:0000313" key="5">
    <source>
        <dbReference type="Proteomes" id="UP001499987"/>
    </source>
</evidence>
<organism evidence="4 5">
    <name type="scientific">Kitasatospora arboriphila</name>
    <dbReference type="NCBI Taxonomy" id="258052"/>
    <lineage>
        <taxon>Bacteria</taxon>
        <taxon>Bacillati</taxon>
        <taxon>Actinomycetota</taxon>
        <taxon>Actinomycetes</taxon>
        <taxon>Kitasatosporales</taxon>
        <taxon>Streptomycetaceae</taxon>
        <taxon>Kitasatospora</taxon>
    </lineage>
</organism>
<evidence type="ECO:0000259" key="3">
    <source>
        <dbReference type="Pfam" id="PF01757"/>
    </source>
</evidence>
<evidence type="ECO:0000313" key="4">
    <source>
        <dbReference type="EMBL" id="GAA1075703.1"/>
    </source>
</evidence>
<dbReference type="Pfam" id="PF01757">
    <property type="entry name" value="Acyl_transf_3"/>
    <property type="match status" value="1"/>
</dbReference>
<feature type="transmembrane region" description="Helical" evidence="2">
    <location>
        <begin position="272"/>
        <end position="290"/>
    </location>
</feature>
<dbReference type="InterPro" id="IPR002656">
    <property type="entry name" value="Acyl_transf_3_dom"/>
</dbReference>
<gene>
    <name evidence="4" type="ORF">GCM10009663_16100</name>
</gene>
<dbReference type="RefSeq" id="WP_344622799.1">
    <property type="nucleotide sequence ID" value="NZ_BAAALD010000010.1"/>
</dbReference>
<sequence>MTVAAAAPSTRAAEAAAPEAARRPGGRLLALDGLRFLAVLLVVVYHYVAFGSDWGRPRAELFPVLYRPAAYGWMGVQLFFLISGFVICLSCWGRSLADFLSSRVVRLFPAYWFAVLLTTAVLAAVPGGSRPRATRDVLTNLTMMEYPFGAPYVDGVYWSLWVEGRFYLIFAVVVALGLTYRRVLAFCLLWCAAGVLAMAAPGEQLLQVLAMPEYCWFFIGGLAFYLIRRFGPDLLLWLLVGFTFLAGCRAVLPTYRFVAAQAGYPVPEWGVVAVLAVFYLLMAGVALDRFRGVQWRWLATAGAVTYPLYLLHEYIGWEVIDTLGNRVDPWLLVGTLLVVMTAASWLVHRFVERPAARWLKPRLAASFAKVRGVPLPVPRPSGQGPAIHGPAIQGPAIQGPSTDGPSARRPAAEEPAGGPGEEREPEPAGARAPMAARGVGDGR</sequence>
<comment type="caution">
    <text evidence="4">The sequence shown here is derived from an EMBL/GenBank/DDBJ whole genome shotgun (WGS) entry which is preliminary data.</text>
</comment>
<feature type="transmembrane region" description="Helical" evidence="2">
    <location>
        <begin position="156"/>
        <end position="176"/>
    </location>
</feature>
<feature type="region of interest" description="Disordered" evidence="1">
    <location>
        <begin position="378"/>
        <end position="443"/>
    </location>
</feature>
<protein>
    <submittedName>
        <fullName evidence="4">Acyltransferase</fullName>
    </submittedName>
</protein>
<dbReference type="PANTHER" id="PTHR23028:SF53">
    <property type="entry name" value="ACYL_TRANSF_3 DOMAIN-CONTAINING PROTEIN"/>
    <property type="match status" value="1"/>
</dbReference>
<feature type="transmembrane region" description="Helical" evidence="2">
    <location>
        <begin position="297"/>
        <end position="317"/>
    </location>
</feature>
<keyword evidence="2" id="KW-0472">Membrane</keyword>
<feature type="domain" description="Acyltransferase 3" evidence="3">
    <location>
        <begin position="30"/>
        <end position="348"/>
    </location>
</feature>
<keyword evidence="2" id="KW-0812">Transmembrane</keyword>
<feature type="transmembrane region" description="Helical" evidence="2">
    <location>
        <begin position="104"/>
        <end position="125"/>
    </location>
</feature>
<evidence type="ECO:0000256" key="2">
    <source>
        <dbReference type="SAM" id="Phobius"/>
    </source>
</evidence>
<dbReference type="InterPro" id="IPR050879">
    <property type="entry name" value="Acyltransferase_3"/>
</dbReference>
<feature type="transmembrane region" description="Helical" evidence="2">
    <location>
        <begin position="70"/>
        <end position="92"/>
    </location>
</feature>
<dbReference type="PANTHER" id="PTHR23028">
    <property type="entry name" value="ACETYLTRANSFERASE"/>
    <property type="match status" value="1"/>
</dbReference>
<accession>A0ABN1TCS3</accession>
<feature type="transmembrane region" description="Helical" evidence="2">
    <location>
        <begin position="183"/>
        <end position="200"/>
    </location>
</feature>
<feature type="transmembrane region" description="Helical" evidence="2">
    <location>
        <begin position="329"/>
        <end position="347"/>
    </location>
</feature>
<evidence type="ECO:0000256" key="1">
    <source>
        <dbReference type="SAM" id="MobiDB-lite"/>
    </source>
</evidence>